<keyword evidence="3" id="KW-1185">Reference proteome</keyword>
<comment type="caution">
    <text evidence="2">The sequence shown here is derived from an EMBL/GenBank/DDBJ whole genome shotgun (WGS) entry which is preliminary data.</text>
</comment>
<dbReference type="InterPro" id="IPR056920">
    <property type="entry name" value="PRTase-CE"/>
</dbReference>
<protein>
    <recommendedName>
        <fullName evidence="1">PRTase-CE domain-containing protein</fullName>
    </recommendedName>
</protein>
<dbReference type="OrthoDB" id="7753492at2"/>
<dbReference type="Pfam" id="PF24390">
    <property type="entry name" value="PRTase-CE"/>
    <property type="match status" value="1"/>
</dbReference>
<dbReference type="EMBL" id="CZCU02000046">
    <property type="protein sequence ID" value="VXD11211.1"/>
    <property type="molecule type" value="Genomic_DNA"/>
</dbReference>
<proteinExistence type="predicted"/>
<reference evidence="2" key="1">
    <citation type="submission" date="2019-10" db="EMBL/GenBank/DDBJ databases">
        <authorList>
            <consortium name="Genoscope - CEA"/>
            <person name="William W."/>
        </authorList>
    </citation>
    <scope>NUCLEOTIDE SEQUENCE [LARGE SCALE GENOMIC DNA]</scope>
    <source>
        <strain evidence="2">BBR_PRJEB10992</strain>
    </source>
</reference>
<evidence type="ECO:0000313" key="2">
    <source>
        <dbReference type="EMBL" id="VXD11211.1"/>
    </source>
</evidence>
<dbReference type="AlphaFoldDB" id="A0A7Z9BJG8"/>
<gene>
    <name evidence="2" type="ORF">PL8927_140054</name>
</gene>
<feature type="domain" description="PRTase-CE" evidence="1">
    <location>
        <begin position="30"/>
        <end position="332"/>
    </location>
</feature>
<organism evidence="2 3">
    <name type="scientific">Planktothrix serta PCC 8927</name>
    <dbReference type="NCBI Taxonomy" id="671068"/>
    <lineage>
        <taxon>Bacteria</taxon>
        <taxon>Bacillati</taxon>
        <taxon>Cyanobacteriota</taxon>
        <taxon>Cyanophyceae</taxon>
        <taxon>Oscillatoriophycideae</taxon>
        <taxon>Oscillatoriales</taxon>
        <taxon>Microcoleaceae</taxon>
        <taxon>Planktothrix</taxon>
    </lineage>
</organism>
<name>A0A7Z9BJG8_9CYAN</name>
<accession>A0A7Z9BJG8</accession>
<dbReference type="RefSeq" id="WP_083617418.1">
    <property type="nucleotide sequence ID" value="NZ_LR734832.1"/>
</dbReference>
<dbReference type="Proteomes" id="UP000184550">
    <property type="component" value="Unassembled WGS sequence"/>
</dbReference>
<sequence length="347" mass="40112">MNRQTLLESIATTISDYRLGEIPPITPDHVNRWISQFDHDDQLTILSEIHFILDKCYISKEKARDLIKQKLEKFNNPQRLPDINFLDIQKKGSSQKELLSLVNEIVINQYGISINDCGSDTLMYVYLDDCLFSGNTVLHDIEAWLNHAKPDTIVYLVFLASYSSGLNYINKKLVSLLKPKSISVEIISCLTFNNLPWNQEKYECLWPQEIDDEFVNRFVKIVQENSQGKSVNPRLFRSNMIPHTETLFSSPEARDIVETAFLRKGAYIASLPKNRQLSMRPMGYEYLESLGFGAVFVTYRNIANNCPLVLWWGGTSYDPSHPFSKWYPLFPRKVNESSNTPSLFRDF</sequence>
<evidence type="ECO:0000259" key="1">
    <source>
        <dbReference type="Pfam" id="PF24390"/>
    </source>
</evidence>
<evidence type="ECO:0000313" key="3">
    <source>
        <dbReference type="Proteomes" id="UP000184550"/>
    </source>
</evidence>